<reference evidence="2 3" key="1">
    <citation type="submission" date="2017-08" db="EMBL/GenBank/DDBJ databases">
        <title>Infants hospitalized years apart are colonized by the same room-sourced microbial strains.</title>
        <authorList>
            <person name="Brooks B."/>
            <person name="Olm M.R."/>
            <person name="Firek B.A."/>
            <person name="Baker R."/>
            <person name="Thomas B.C."/>
            <person name="Morowitz M.J."/>
            <person name="Banfield J.F."/>
        </authorList>
    </citation>
    <scope>NUCLEOTIDE SEQUENCE [LARGE SCALE GENOMIC DNA]</scope>
    <source>
        <strain evidence="2">S2_003_000_R2_11</strain>
    </source>
</reference>
<keyword evidence="1" id="KW-0732">Signal</keyword>
<evidence type="ECO:0000313" key="2">
    <source>
        <dbReference type="EMBL" id="PZQ99638.1"/>
    </source>
</evidence>
<evidence type="ECO:0000256" key="1">
    <source>
        <dbReference type="SAM" id="SignalP"/>
    </source>
</evidence>
<evidence type="ECO:0000313" key="3">
    <source>
        <dbReference type="Proteomes" id="UP000248975"/>
    </source>
</evidence>
<protein>
    <submittedName>
        <fullName evidence="2">DUF1499 domain-containing protein</fullName>
    </submittedName>
</protein>
<comment type="caution">
    <text evidence="2">The sequence shown here is derived from an EMBL/GenBank/DDBJ whole genome shotgun (WGS) entry which is preliminary data.</text>
</comment>
<gene>
    <name evidence="2" type="ORF">DI533_02965</name>
</gene>
<accession>A0A2W5S9F9</accession>
<dbReference type="AlphaFoldDB" id="A0A2W5S9F9"/>
<dbReference type="InterPro" id="IPR010865">
    <property type="entry name" value="DUF1499"/>
</dbReference>
<dbReference type="Pfam" id="PF07386">
    <property type="entry name" value="DUF1499"/>
    <property type="match status" value="1"/>
</dbReference>
<name>A0A2W5S9F9_CERSP</name>
<proteinExistence type="predicted"/>
<dbReference type="Proteomes" id="UP000248975">
    <property type="component" value="Unassembled WGS sequence"/>
</dbReference>
<sequence length="152" mass="16423">MGKLLLWLALILVAVSAAVRLAPSAPSVWHVDPLRVTKREPRHSYLLGPGGDAPAIRVPIPPDEAAARIEAIALGTPRTERLAGQGPWMTFITRSAAFGFPDYTSILVSPAADGESEIAIYARSRFGKGDFGVNKARVQAWIAELMRRPAVR</sequence>
<organism evidence="2 3">
    <name type="scientific">Cereibacter sphaeroides</name>
    <name type="common">Rhodobacter sphaeroides</name>
    <dbReference type="NCBI Taxonomy" id="1063"/>
    <lineage>
        <taxon>Bacteria</taxon>
        <taxon>Pseudomonadati</taxon>
        <taxon>Pseudomonadota</taxon>
        <taxon>Alphaproteobacteria</taxon>
        <taxon>Rhodobacterales</taxon>
        <taxon>Paracoccaceae</taxon>
        <taxon>Cereibacter</taxon>
    </lineage>
</organism>
<dbReference type="EMBL" id="QFQS01000001">
    <property type="protein sequence ID" value="PZQ99638.1"/>
    <property type="molecule type" value="Genomic_DNA"/>
</dbReference>
<feature type="signal peptide" evidence="1">
    <location>
        <begin position="1"/>
        <end position="21"/>
    </location>
</feature>
<feature type="chain" id="PRO_5016181756" evidence="1">
    <location>
        <begin position="22"/>
        <end position="152"/>
    </location>
</feature>